<dbReference type="Proteomes" id="UP001201980">
    <property type="component" value="Unassembled WGS sequence"/>
</dbReference>
<proteinExistence type="predicted"/>
<feature type="domain" description="Amine oxidase" evidence="2">
    <location>
        <begin position="257"/>
        <end position="323"/>
    </location>
</feature>
<dbReference type="GO" id="GO:0016491">
    <property type="term" value="F:oxidoreductase activity"/>
    <property type="evidence" value="ECO:0007669"/>
    <property type="project" value="InterPro"/>
</dbReference>
<feature type="region of interest" description="Disordered" evidence="1">
    <location>
        <begin position="1"/>
        <end position="32"/>
    </location>
</feature>
<dbReference type="EMBL" id="JAKWBI020000174">
    <property type="protein sequence ID" value="KAJ2900357.1"/>
    <property type="molecule type" value="Genomic_DNA"/>
</dbReference>
<sequence>MSTIITTSNSGLELSDSDAEDGNGGNPALPPRPSVAVVGGGIAGTTVAGVLGLLDMDVIIFEANPVKPGGRMSHVVPPDPTNSFEAKVTVDLGPNRLYTARDANISTRLIEERAYIEGSAVPIPDPTSVRLVRQNGEHINLDSAAQSANWAKSMKEILDHTWPSKSGQYASQPKQTIQEFVEQQCKNSAEPPLYGESQAILGGYYGRRQGADWAATNLVDIESIMNPLGDAFLRQGTAPLFDHHKNTCTECLVIWMLGHEVNEIIANEDSETAPTVTVKCSRNNYSGRFDAVVVCIPVPVLQRQREMFKPGLPSPYQEAFESFEGSYAHDLGIPTVMTNYAAPTFEKPVPVLVFEFWGPHFQKLKDQVGPEQGKQNVMDFLKQYYRTLPGWDDIGHGEAPVYSHFTNFSGTDATGNCSFVAPKSGMLFSEIRSHCKLLYDGIPNRRIWFAGDAAVQCLYQVGTFTGAQFSGRVAAERICAEMMHVFGNWRLRTGHLYWDLSEHGKIWPSNTIVKHWHQGLPPSPAEFVVQGLHPWGAAAPPNATPDYELEGYTGDLWRDPAQNKDEIATLLRDITTNHKRVSLVGADSSLDQFGSPGKGDVVWTVPMEKKIERHEEV</sequence>
<reference evidence="3" key="1">
    <citation type="submission" date="2022-07" db="EMBL/GenBank/DDBJ databases">
        <title>Draft genome sequence of Zalerion maritima ATCC 34329, a (micro)plastics degrading marine fungus.</title>
        <authorList>
            <person name="Paco A."/>
            <person name="Goncalves M.F.M."/>
            <person name="Rocha-Santos T.A.P."/>
            <person name="Alves A."/>
        </authorList>
    </citation>
    <scope>NUCLEOTIDE SEQUENCE</scope>
    <source>
        <strain evidence="3">ATCC 34329</strain>
    </source>
</reference>
<dbReference type="GO" id="GO:0050660">
    <property type="term" value="F:flavin adenine dinucleotide binding"/>
    <property type="evidence" value="ECO:0007669"/>
    <property type="project" value="TreeGrafter"/>
</dbReference>
<dbReference type="InterPro" id="IPR002937">
    <property type="entry name" value="Amino_oxidase"/>
</dbReference>
<organism evidence="3 4">
    <name type="scientific">Zalerion maritima</name>
    <dbReference type="NCBI Taxonomy" id="339359"/>
    <lineage>
        <taxon>Eukaryota</taxon>
        <taxon>Fungi</taxon>
        <taxon>Dikarya</taxon>
        <taxon>Ascomycota</taxon>
        <taxon>Pezizomycotina</taxon>
        <taxon>Sordariomycetes</taxon>
        <taxon>Lulworthiomycetidae</taxon>
        <taxon>Lulworthiales</taxon>
        <taxon>Lulworthiaceae</taxon>
        <taxon>Zalerion</taxon>
    </lineage>
</organism>
<evidence type="ECO:0000313" key="3">
    <source>
        <dbReference type="EMBL" id="KAJ2900357.1"/>
    </source>
</evidence>
<dbReference type="SUPFAM" id="SSF51905">
    <property type="entry name" value="FAD/NAD(P)-binding domain"/>
    <property type="match status" value="1"/>
</dbReference>
<accession>A0AAD5RNZ3</accession>
<protein>
    <submittedName>
        <fullName evidence="3">FAD/NAD(P)-binding domain-containing protein</fullName>
    </submittedName>
</protein>
<gene>
    <name evidence="3" type="ORF">MKZ38_002490</name>
</gene>
<evidence type="ECO:0000313" key="4">
    <source>
        <dbReference type="Proteomes" id="UP001201980"/>
    </source>
</evidence>
<dbReference type="PANTHER" id="PTHR10742:SF414">
    <property type="entry name" value="CONTAINING AMINE OXIDASE, PUTATIVE (AFU_ORTHOLOGUE AFUA_3G12150)-RELATED"/>
    <property type="match status" value="1"/>
</dbReference>
<dbReference type="Pfam" id="PF01593">
    <property type="entry name" value="Amino_oxidase"/>
    <property type="match status" value="1"/>
</dbReference>
<evidence type="ECO:0000256" key="1">
    <source>
        <dbReference type="SAM" id="MobiDB-lite"/>
    </source>
</evidence>
<dbReference type="InterPro" id="IPR050281">
    <property type="entry name" value="Flavin_monoamine_oxidase"/>
</dbReference>
<dbReference type="Pfam" id="PF13450">
    <property type="entry name" value="NAD_binding_8"/>
    <property type="match status" value="1"/>
</dbReference>
<dbReference type="GO" id="GO:0006338">
    <property type="term" value="P:chromatin remodeling"/>
    <property type="evidence" value="ECO:0007669"/>
    <property type="project" value="TreeGrafter"/>
</dbReference>
<dbReference type="AlphaFoldDB" id="A0AAD5RNZ3"/>
<dbReference type="PANTHER" id="PTHR10742">
    <property type="entry name" value="FLAVIN MONOAMINE OXIDASE"/>
    <property type="match status" value="1"/>
</dbReference>
<evidence type="ECO:0000259" key="2">
    <source>
        <dbReference type="Pfam" id="PF01593"/>
    </source>
</evidence>
<name>A0AAD5RNZ3_9PEZI</name>
<dbReference type="InterPro" id="IPR036188">
    <property type="entry name" value="FAD/NAD-bd_sf"/>
</dbReference>
<dbReference type="Gene3D" id="3.50.50.60">
    <property type="entry name" value="FAD/NAD(P)-binding domain"/>
    <property type="match status" value="1"/>
</dbReference>
<feature type="compositionally biased region" description="Polar residues" evidence="1">
    <location>
        <begin position="1"/>
        <end position="12"/>
    </location>
</feature>
<keyword evidence="4" id="KW-1185">Reference proteome</keyword>
<dbReference type="GO" id="GO:0003682">
    <property type="term" value="F:chromatin binding"/>
    <property type="evidence" value="ECO:0007669"/>
    <property type="project" value="TreeGrafter"/>
</dbReference>
<comment type="caution">
    <text evidence="3">The sequence shown here is derived from an EMBL/GenBank/DDBJ whole genome shotgun (WGS) entry which is preliminary data.</text>
</comment>